<keyword evidence="2" id="KW-0808">Transferase</keyword>
<dbReference type="GO" id="GO:0016301">
    <property type="term" value="F:kinase activity"/>
    <property type="evidence" value="ECO:0007669"/>
    <property type="project" value="UniProtKB-KW"/>
</dbReference>
<dbReference type="SUPFAM" id="SSF53613">
    <property type="entry name" value="Ribokinase-like"/>
    <property type="match status" value="1"/>
</dbReference>
<dbReference type="InterPro" id="IPR029056">
    <property type="entry name" value="Ribokinase-like"/>
</dbReference>
<dbReference type="PANTHER" id="PTHR47098:SF1">
    <property type="entry name" value="PFKB FAMILY CARBOHYDRATE KINASE SUPERFAMILY (AFU_ORTHOLOGUE AFUA_4G09500)"/>
    <property type="match status" value="1"/>
</dbReference>
<reference evidence="2 3" key="1">
    <citation type="journal article" date="2024" name="IMA Fungus">
        <title>Apiospora arundinis, a panoply of carbohydrate-active enzymes and secondary metabolites.</title>
        <authorList>
            <person name="Sorensen T."/>
            <person name="Petersen C."/>
            <person name="Muurmann A.T."/>
            <person name="Christiansen J.V."/>
            <person name="Brundto M.L."/>
            <person name="Overgaard C.K."/>
            <person name="Boysen A.T."/>
            <person name="Wollenberg R.D."/>
            <person name="Larsen T.O."/>
            <person name="Sorensen J.L."/>
            <person name="Nielsen K.L."/>
            <person name="Sondergaard T.E."/>
        </authorList>
    </citation>
    <scope>NUCLEOTIDE SEQUENCE [LARGE SCALE GENOMIC DNA]</scope>
    <source>
        <strain evidence="2 3">AAU 773</strain>
    </source>
</reference>
<feature type="domain" description="Carbohydrate kinase PfkB" evidence="1">
    <location>
        <begin position="263"/>
        <end position="339"/>
    </location>
</feature>
<comment type="caution">
    <text evidence="2">The sequence shown here is derived from an EMBL/GenBank/DDBJ whole genome shotgun (WGS) entry which is preliminary data.</text>
</comment>
<gene>
    <name evidence="2" type="ORF">PGQ11_012655</name>
</gene>
<evidence type="ECO:0000259" key="1">
    <source>
        <dbReference type="Pfam" id="PF00294"/>
    </source>
</evidence>
<dbReference type="Gene3D" id="3.40.1190.20">
    <property type="match status" value="1"/>
</dbReference>
<keyword evidence="2" id="KW-0418">Kinase</keyword>
<proteinExistence type="predicted"/>
<dbReference type="Pfam" id="PF00294">
    <property type="entry name" value="PfkB"/>
    <property type="match status" value="1"/>
</dbReference>
<evidence type="ECO:0000313" key="3">
    <source>
        <dbReference type="Proteomes" id="UP001390339"/>
    </source>
</evidence>
<dbReference type="PANTHER" id="PTHR47098">
    <property type="entry name" value="PROTEIN MAK32"/>
    <property type="match status" value="1"/>
</dbReference>
<protein>
    <submittedName>
        <fullName evidence="2">Carbohydrate/purine kinase</fullName>
    </submittedName>
</protein>
<evidence type="ECO:0000313" key="2">
    <source>
        <dbReference type="EMBL" id="KAK8856743.1"/>
    </source>
</evidence>
<keyword evidence="3" id="KW-1185">Reference proteome</keyword>
<dbReference type="EMBL" id="JAPCWZ010000007">
    <property type="protein sequence ID" value="KAK8856743.1"/>
    <property type="molecule type" value="Genomic_DNA"/>
</dbReference>
<accession>A0ABR2I3R0</accession>
<dbReference type="Proteomes" id="UP001390339">
    <property type="component" value="Unassembled WGS sequence"/>
</dbReference>
<name>A0ABR2I3R0_9PEZI</name>
<sequence>MPRESVSAHSPPRIAFVSLGMLVLDELHLPDGQVLSDRVGGSGAWSMLGARMVLGPREASEVGSFVVAGHDFPESAAQVVRELRVTLEMLVDESRESTRGRLVYHDAGFNNKTFNYLTTPLQPTPTQLPLNLLRSESFHMLLPPEAIMEQVPQLLTRRREAGILEDPLIVWEPLPWKCTPEHLAAHKEACQLVGVFSPNHLELLGLYGRARANTKNKTSMAADDKQSDDTLDEMENIKKCADSLYNEVVAAGVAAGGESWPGHMLAVRCAEKGCYVIYDGKGSTFPPYHQDQTAVVDATGAGNAFLGALAVSLVRAAWQLKERSPNSSSTELGGRAAATAEAEAILMHHRDDSRLDGDDRSRLLVLDAISQATVVASFAIEQIGFPHRRETAGEDDELYEHWNEDMVSKRDTVLACRTPPSPWCDISPATG</sequence>
<dbReference type="InterPro" id="IPR011611">
    <property type="entry name" value="PfkB_dom"/>
</dbReference>
<organism evidence="2 3">
    <name type="scientific">Apiospora arundinis</name>
    <dbReference type="NCBI Taxonomy" id="335852"/>
    <lineage>
        <taxon>Eukaryota</taxon>
        <taxon>Fungi</taxon>
        <taxon>Dikarya</taxon>
        <taxon>Ascomycota</taxon>
        <taxon>Pezizomycotina</taxon>
        <taxon>Sordariomycetes</taxon>
        <taxon>Xylariomycetidae</taxon>
        <taxon>Amphisphaeriales</taxon>
        <taxon>Apiosporaceae</taxon>
        <taxon>Apiospora</taxon>
    </lineage>
</organism>